<feature type="transmembrane region" description="Helical" evidence="1">
    <location>
        <begin position="12"/>
        <end position="30"/>
    </location>
</feature>
<dbReference type="EMBL" id="AFCW01001402">
    <property type="protein sequence ID" value="EHD01417.1"/>
    <property type="molecule type" value="Genomic_DNA"/>
</dbReference>
<keyword evidence="1" id="KW-0472">Membrane</keyword>
<accession>G5RYC0</accession>
<comment type="caution">
    <text evidence="2">The sequence shown here is derived from an EMBL/GenBank/DDBJ whole genome shotgun (WGS) entry which is preliminary data.</text>
</comment>
<organism evidence="2 3">
    <name type="scientific">Salmonella enterica subsp. enterica serovar Urbana str. R8-2977</name>
    <dbReference type="NCBI Taxonomy" id="913084"/>
    <lineage>
        <taxon>Bacteria</taxon>
        <taxon>Pseudomonadati</taxon>
        <taxon>Pseudomonadota</taxon>
        <taxon>Gammaproteobacteria</taxon>
        <taxon>Enterobacterales</taxon>
        <taxon>Enterobacteriaceae</taxon>
        <taxon>Salmonella</taxon>
    </lineage>
</organism>
<reference evidence="2 3" key="1">
    <citation type="journal article" date="2011" name="BMC Genomics">
        <title>Genome sequencing reveals diversification of virulence factor content and possible host adaptation in distinct subpopulations of Salmonella enterica.</title>
        <authorList>
            <person name="den Bakker H.C."/>
            <person name="Moreno Switt A.I."/>
            <person name="Govoni G."/>
            <person name="Cummings C.A."/>
            <person name="Ranieri M.L."/>
            <person name="Degoricija L."/>
            <person name="Hoelzer K."/>
            <person name="Rodriguez-Rivera L.D."/>
            <person name="Brown S."/>
            <person name="Bolchacova E."/>
            <person name="Furtado M.R."/>
            <person name="Wiedmann M."/>
        </authorList>
    </citation>
    <scope>NUCLEOTIDE SEQUENCE [LARGE SCALE GENOMIC DNA]</scope>
    <source>
        <strain evidence="2 3">R8-2977</strain>
    </source>
</reference>
<sequence>MLATSCGYPSVFLAGAISAVVGILVTILSFRRG</sequence>
<keyword evidence="1" id="KW-0812">Transmembrane</keyword>
<dbReference type="AlphaFoldDB" id="G5RYC0"/>
<evidence type="ECO:0000256" key="1">
    <source>
        <dbReference type="SAM" id="Phobius"/>
    </source>
</evidence>
<keyword evidence="1" id="KW-1133">Transmembrane helix</keyword>
<evidence type="ECO:0000313" key="2">
    <source>
        <dbReference type="EMBL" id="EHD01417.1"/>
    </source>
</evidence>
<name>G5RYC0_SALET</name>
<proteinExistence type="predicted"/>
<gene>
    <name evidence="2" type="ORF">LTSEURB_3702</name>
</gene>
<protein>
    <submittedName>
        <fullName evidence="2">Uncharacterized protein</fullName>
    </submittedName>
</protein>
<evidence type="ECO:0000313" key="3">
    <source>
        <dbReference type="Proteomes" id="UP000004776"/>
    </source>
</evidence>
<dbReference type="Proteomes" id="UP000004776">
    <property type="component" value="Unassembled WGS sequence"/>
</dbReference>